<evidence type="ECO:0000313" key="13">
    <source>
        <dbReference type="EMBL" id="KAL1213872.1"/>
    </source>
</evidence>
<organism evidence="13 14">
    <name type="scientific">Cardamine amara subsp. amara</name>
    <dbReference type="NCBI Taxonomy" id="228776"/>
    <lineage>
        <taxon>Eukaryota</taxon>
        <taxon>Viridiplantae</taxon>
        <taxon>Streptophyta</taxon>
        <taxon>Embryophyta</taxon>
        <taxon>Tracheophyta</taxon>
        <taxon>Spermatophyta</taxon>
        <taxon>Magnoliopsida</taxon>
        <taxon>eudicotyledons</taxon>
        <taxon>Gunneridae</taxon>
        <taxon>Pentapetalae</taxon>
        <taxon>rosids</taxon>
        <taxon>malvids</taxon>
        <taxon>Brassicales</taxon>
        <taxon>Brassicaceae</taxon>
        <taxon>Cardamineae</taxon>
        <taxon>Cardamine</taxon>
    </lineage>
</organism>
<dbReference type="PANTHER" id="PTHR47539:SF1">
    <property type="entry name" value="PENTATRICOPEPTIDE REPEAT-CONTAINING PROTEIN OTP51, CHLOROPLASTIC"/>
    <property type="match status" value="1"/>
</dbReference>
<keyword evidence="14" id="KW-1185">Reference proteome</keyword>
<sequence>MIVTGTYDFSSSLSVASSSSSTVAIPVTAFNVISLPSNPKFINSSSVLLRSLSFSLIRHRSSYSRRFLRRLSFHGNKTQFFSQSSTQTPPLQFTVNSTTQRSGTFVEHLTGITESAEESYDFGDVESARNDIRNVSSRRFETEVEVRELEELPEEWRRSKLAWLCKEVPTHKSVTLVRLLNAQKKWVRQEDATYIAVHCTRIRENETGFRVYRWMTQQNWYRFDFGLATKLADYLGRERKFTKCREVFDDILNQGRVPSESTFHILVVAYLSSLSVEGCLEEACSIYNRMIQLGGYKPRLSLHNSLFRALVGKQGGVLNDYLKQAEFIFHNVVTTGLEVQKDVFSGLIWLHSCQDEVDIDRVSSLREEMKKAGFEESKEVVVSLLRAYAKEGGVEKVERTWLELLDRDCGIPSQAFVYKMEAYSKGGNFAKALEIFREMEKQLGGASVSGYHKIVEVVCKFQQVEFAESLLKEFIESGKKPMLPSYIEIAKMYFGLGLHEKLEMAFVQCLEKCQPSQTIYNIYLDSLVEIGNLEKAGDVFDEMKNNGTINVNARSCNTLLKGYLDSGKQVRAERIYELMRLKKYEIEPLLVEKLDYIKSLKRKEVKRPLSMKLSKEQREVLVGLLLGGLQIESDKEEKCHIIKFEFRETSQAHLILRQHIHDHFREWLQPSIDLQEDIPFEFSSISHSYFGFYADHFWPKGRPEIPKLIHRWLSPHSLAYWYMYSGFRTSSGDIILRLKGSLEGVEKVVKALRGKSMECRVKKKGKVFWIGLQGTNSASFWKLIEPHVLEDLKDHLKPAPESMDNDGEEEEEQSTNFDTSPDHSNDSVE</sequence>
<dbReference type="InterPro" id="IPR011990">
    <property type="entry name" value="TPR-like_helical_dom_sf"/>
</dbReference>
<dbReference type="Gene3D" id="3.10.28.10">
    <property type="entry name" value="Homing endonucleases"/>
    <property type="match status" value="2"/>
</dbReference>
<evidence type="ECO:0000256" key="1">
    <source>
        <dbReference type="ARBA" id="ARBA00004229"/>
    </source>
</evidence>
<dbReference type="InterPro" id="IPR027434">
    <property type="entry name" value="Homing_endonucl"/>
</dbReference>
<evidence type="ECO:0000256" key="11">
    <source>
        <dbReference type="SAM" id="MobiDB-lite"/>
    </source>
</evidence>
<dbReference type="GO" id="GO:0048564">
    <property type="term" value="P:photosystem I assembly"/>
    <property type="evidence" value="ECO:0007669"/>
    <property type="project" value="UniProtKB-ARBA"/>
</dbReference>
<dbReference type="PANTHER" id="PTHR47539">
    <property type="entry name" value="PENTATRICOPEPTIDE REPEAT-CONTAINING PROTEIN OTP51, CHLOROPLASTIC"/>
    <property type="match status" value="1"/>
</dbReference>
<dbReference type="PROSITE" id="PS51375">
    <property type="entry name" value="PPR"/>
    <property type="match status" value="2"/>
</dbReference>
<feature type="region of interest" description="Disordered" evidence="11">
    <location>
        <begin position="794"/>
        <end position="829"/>
    </location>
</feature>
<evidence type="ECO:0000256" key="5">
    <source>
        <dbReference type="ARBA" id="ARBA00022664"/>
    </source>
</evidence>
<feature type="compositionally biased region" description="Basic and acidic residues" evidence="11">
    <location>
        <begin position="820"/>
        <end position="829"/>
    </location>
</feature>
<evidence type="ECO:0000256" key="10">
    <source>
        <dbReference type="PROSITE-ProRule" id="PRU00708"/>
    </source>
</evidence>
<proteinExistence type="inferred from homology"/>
<keyword evidence="8" id="KW-0508">mRNA splicing</keyword>
<dbReference type="EMBL" id="JBANAX010000329">
    <property type="protein sequence ID" value="KAL1213872.1"/>
    <property type="molecule type" value="Genomic_DNA"/>
</dbReference>
<dbReference type="AlphaFoldDB" id="A0ABD1B4F8"/>
<dbReference type="Gene3D" id="1.25.40.10">
    <property type="entry name" value="Tetratricopeptide repeat domain"/>
    <property type="match status" value="3"/>
</dbReference>
<dbReference type="GO" id="GO:0000373">
    <property type="term" value="P:Group II intron splicing"/>
    <property type="evidence" value="ECO:0007669"/>
    <property type="project" value="UniProtKB-ARBA"/>
</dbReference>
<dbReference type="GO" id="GO:0006397">
    <property type="term" value="P:mRNA processing"/>
    <property type="evidence" value="ECO:0007669"/>
    <property type="project" value="UniProtKB-KW"/>
</dbReference>
<feature type="compositionally biased region" description="Acidic residues" evidence="11">
    <location>
        <begin position="803"/>
        <end position="813"/>
    </location>
</feature>
<keyword evidence="6" id="KW-0677">Repeat</keyword>
<dbReference type="Pfam" id="PF01535">
    <property type="entry name" value="PPR"/>
    <property type="match status" value="3"/>
</dbReference>
<keyword evidence="7" id="KW-0809">Transit peptide</keyword>
<evidence type="ECO:0000313" key="14">
    <source>
        <dbReference type="Proteomes" id="UP001558713"/>
    </source>
</evidence>
<dbReference type="GO" id="GO:0009507">
    <property type="term" value="C:chloroplast"/>
    <property type="evidence" value="ECO:0007669"/>
    <property type="project" value="UniProtKB-SubCell"/>
</dbReference>
<protein>
    <recommendedName>
        <fullName evidence="9">Protein ORGANELLE TRANSCRIPT PROCESSING 51</fullName>
    </recommendedName>
</protein>
<comment type="similarity">
    <text evidence="2">Belongs to the PPR family. P subfamily.</text>
</comment>
<keyword evidence="4" id="KW-0934">Plastid</keyword>
<gene>
    <name evidence="13" type="ORF">V5N11_029238</name>
</gene>
<feature type="repeat" description="PPR" evidence="10">
    <location>
        <begin position="516"/>
        <end position="550"/>
    </location>
</feature>
<feature type="domain" description="Homing endonuclease LAGLIDADG" evidence="12">
    <location>
        <begin position="618"/>
        <end position="780"/>
    </location>
</feature>
<dbReference type="FunFam" id="1.25.40.10:FF:002110">
    <property type="entry name" value="Pentatricopeptide repeat-containing protein At2g15820, chloroplastic"/>
    <property type="match status" value="1"/>
</dbReference>
<dbReference type="SUPFAM" id="SSF55608">
    <property type="entry name" value="Homing endonucleases"/>
    <property type="match status" value="1"/>
</dbReference>
<evidence type="ECO:0000259" key="12">
    <source>
        <dbReference type="Pfam" id="PF03161"/>
    </source>
</evidence>
<dbReference type="InterPro" id="IPR004860">
    <property type="entry name" value="LAGLIDADG_dom"/>
</dbReference>
<feature type="repeat" description="PPR" evidence="10">
    <location>
        <begin position="552"/>
        <end position="586"/>
    </location>
</feature>
<evidence type="ECO:0000256" key="6">
    <source>
        <dbReference type="ARBA" id="ARBA00022737"/>
    </source>
</evidence>
<name>A0ABD1B4F8_CARAN</name>
<dbReference type="NCBIfam" id="TIGR00756">
    <property type="entry name" value="PPR"/>
    <property type="match status" value="2"/>
</dbReference>
<dbReference type="FunFam" id="3.10.28.10:FF:000005">
    <property type="entry name" value="Pentatricopeptide repeat-containing protein At2g15820, chloroplastic"/>
    <property type="match status" value="1"/>
</dbReference>
<evidence type="ECO:0000256" key="7">
    <source>
        <dbReference type="ARBA" id="ARBA00022946"/>
    </source>
</evidence>
<dbReference type="FunFam" id="1.25.40.10:FF:000296">
    <property type="entry name" value="Pentatricopeptide repeat-containing protein, chloroplastic"/>
    <property type="match status" value="1"/>
</dbReference>
<dbReference type="Proteomes" id="UP001558713">
    <property type="component" value="Unassembled WGS sequence"/>
</dbReference>
<keyword evidence="5" id="KW-0507">mRNA processing</keyword>
<evidence type="ECO:0000256" key="9">
    <source>
        <dbReference type="ARBA" id="ARBA00077892"/>
    </source>
</evidence>
<evidence type="ECO:0000256" key="2">
    <source>
        <dbReference type="ARBA" id="ARBA00007626"/>
    </source>
</evidence>
<evidence type="ECO:0000256" key="3">
    <source>
        <dbReference type="ARBA" id="ARBA00022528"/>
    </source>
</evidence>
<accession>A0ABD1B4F8</accession>
<comment type="subcellular location">
    <subcellularLocation>
        <location evidence="1">Plastid</location>
        <location evidence="1">Chloroplast</location>
    </subcellularLocation>
</comment>
<reference evidence="13 14" key="1">
    <citation type="submission" date="2024-04" db="EMBL/GenBank/DDBJ databases">
        <title>Genome assembly C_amara_ONT_v2.</title>
        <authorList>
            <person name="Yant L."/>
            <person name="Moore C."/>
            <person name="Slenker M."/>
        </authorList>
    </citation>
    <scope>NUCLEOTIDE SEQUENCE [LARGE SCALE GENOMIC DNA]</scope>
    <source>
        <tissue evidence="13">Leaf</tissue>
    </source>
</reference>
<evidence type="ECO:0000256" key="4">
    <source>
        <dbReference type="ARBA" id="ARBA00022640"/>
    </source>
</evidence>
<keyword evidence="3" id="KW-0150">Chloroplast</keyword>
<evidence type="ECO:0000256" key="8">
    <source>
        <dbReference type="ARBA" id="ARBA00023187"/>
    </source>
</evidence>
<comment type="caution">
    <text evidence="13">The sequence shown here is derived from an EMBL/GenBank/DDBJ whole genome shotgun (WGS) entry which is preliminary data.</text>
</comment>
<dbReference type="InterPro" id="IPR002885">
    <property type="entry name" value="PPR_rpt"/>
</dbReference>
<dbReference type="SUPFAM" id="SSF81901">
    <property type="entry name" value="HCP-like"/>
    <property type="match status" value="1"/>
</dbReference>
<dbReference type="Pfam" id="PF03161">
    <property type="entry name" value="LAGLIDADG_2"/>
    <property type="match status" value="1"/>
</dbReference>
<dbReference type="Pfam" id="PF13812">
    <property type="entry name" value="PPR_3"/>
    <property type="match status" value="1"/>
</dbReference>
<dbReference type="InterPro" id="IPR052500">
    <property type="entry name" value="Chloro/Mito_RNA_Process"/>
</dbReference>